<protein>
    <submittedName>
        <fullName evidence="2">Uncharacterized protein</fullName>
    </submittedName>
</protein>
<name>A0A832UZG0_9ARCH</name>
<sequence>MKTQMRKAQGGLPFGASLIIAIVLSLIGAAFIFNMGGQIFGVVKSVPTEGSEIVAIARDGGVCLQRPSSELYEDYIVDYDIDELTFTTGALQFPPDYFEGNSWFQGICELSNTEDLCEYDEWGIITGGGSLPSVSGQPCEWKDLGGGSFIV</sequence>
<feature type="transmembrane region" description="Helical" evidence="1">
    <location>
        <begin position="12"/>
        <end position="33"/>
    </location>
</feature>
<keyword evidence="1" id="KW-1133">Transmembrane helix</keyword>
<dbReference type="AlphaFoldDB" id="A0A832UZG0"/>
<evidence type="ECO:0000313" key="2">
    <source>
        <dbReference type="EMBL" id="HIJ99245.1"/>
    </source>
</evidence>
<evidence type="ECO:0000313" key="3">
    <source>
        <dbReference type="Proteomes" id="UP000604391"/>
    </source>
</evidence>
<dbReference type="EMBL" id="DVAD01000002">
    <property type="protein sequence ID" value="HIJ99245.1"/>
    <property type="molecule type" value="Genomic_DNA"/>
</dbReference>
<gene>
    <name evidence="2" type="ORF">H1011_00265</name>
</gene>
<evidence type="ECO:0000256" key="1">
    <source>
        <dbReference type="SAM" id="Phobius"/>
    </source>
</evidence>
<comment type="caution">
    <text evidence="2">The sequence shown here is derived from an EMBL/GenBank/DDBJ whole genome shotgun (WGS) entry which is preliminary data.</text>
</comment>
<keyword evidence="1" id="KW-0812">Transmembrane</keyword>
<feature type="non-terminal residue" evidence="2">
    <location>
        <position position="151"/>
    </location>
</feature>
<organism evidence="2 3">
    <name type="scientific">Candidatus Undinarchaeum marinum</name>
    <dbReference type="NCBI Taxonomy" id="2756141"/>
    <lineage>
        <taxon>Archaea</taxon>
        <taxon>Candidatus Undinarchaeota</taxon>
        <taxon>Candidatus Undinarchaeia</taxon>
        <taxon>Candidatus Undinarchaeales</taxon>
        <taxon>Candidatus Undinarchaeaceae</taxon>
        <taxon>Candidatus Undinarchaeum</taxon>
    </lineage>
</organism>
<dbReference type="Proteomes" id="UP000604391">
    <property type="component" value="Unassembled WGS sequence"/>
</dbReference>
<accession>A0A832UZG0</accession>
<keyword evidence="1" id="KW-0472">Membrane</keyword>
<reference evidence="2 3" key="1">
    <citation type="journal article" name="Nat. Commun.">
        <title>Undinarchaeota illuminate DPANN phylogeny and the impact of gene transfer on archaeal evolution.</title>
        <authorList>
            <person name="Dombrowski N."/>
            <person name="Williams T.A."/>
            <person name="Sun J."/>
            <person name="Woodcroft B.J."/>
            <person name="Lee J.H."/>
            <person name="Minh B.Q."/>
            <person name="Rinke C."/>
            <person name="Spang A."/>
        </authorList>
    </citation>
    <scope>NUCLEOTIDE SEQUENCE [LARGE SCALE GENOMIC DNA]</scope>
    <source>
        <strain evidence="2">MAG_bin17</strain>
    </source>
</reference>
<proteinExistence type="predicted"/>
<keyword evidence="3" id="KW-1185">Reference proteome</keyword>